<evidence type="ECO:0000259" key="1">
    <source>
        <dbReference type="PROSITE" id="PS50181"/>
    </source>
</evidence>
<evidence type="ECO:0000313" key="3">
    <source>
        <dbReference type="WBParaSite" id="Csp11.Scaffold629.g16014.t1"/>
    </source>
</evidence>
<dbReference type="PROSITE" id="PS50181">
    <property type="entry name" value="FBOX"/>
    <property type="match status" value="1"/>
</dbReference>
<sequence length="292" mass="34816">MSFPLLRLPLLCLEEIIQEYDVYELVFLAQSSKRCYRLVRQLCRSIKAMSVMIGAIRHVTFEPKREHWFFTQDKSEEKRISAMYNFGQYFFSSGQHIDLTMKSMIEYFLELFRCPINEVKINIDFIYNTLDFGFTQCKRIEYSGLRYMDHQSLDYLFRYFRVTDVMNIAVPIHHNFYFDPKIFNSRTVMFAVQSCQWIGYFVFLEFDHIENLGLIAPAFEKRATITYLSRWLASESTVLKRLGIQHKATAEELRFTRHLPMEFSRLCRKDGVKAIILEDPSLVMFKTSPKEF</sequence>
<dbReference type="PANTHER" id="PTHR21503">
    <property type="entry name" value="F-BOX-CONTAINING HYPOTHETICAL PROTEIN C.ELEGANS"/>
    <property type="match status" value="1"/>
</dbReference>
<accession>A0A1I7U8S8</accession>
<protein>
    <submittedName>
        <fullName evidence="3">F-box domain-containing protein</fullName>
    </submittedName>
</protein>
<dbReference type="AlphaFoldDB" id="A0A1I7U8S8"/>
<dbReference type="eggNOG" id="ENOG502TK5R">
    <property type="taxonomic scope" value="Eukaryota"/>
</dbReference>
<name>A0A1I7U8S8_9PELO</name>
<organism evidence="2 3">
    <name type="scientific">Caenorhabditis tropicalis</name>
    <dbReference type="NCBI Taxonomy" id="1561998"/>
    <lineage>
        <taxon>Eukaryota</taxon>
        <taxon>Metazoa</taxon>
        <taxon>Ecdysozoa</taxon>
        <taxon>Nematoda</taxon>
        <taxon>Chromadorea</taxon>
        <taxon>Rhabditida</taxon>
        <taxon>Rhabditina</taxon>
        <taxon>Rhabditomorpha</taxon>
        <taxon>Rhabditoidea</taxon>
        <taxon>Rhabditidae</taxon>
        <taxon>Peloderinae</taxon>
        <taxon>Caenorhabditis</taxon>
    </lineage>
</organism>
<dbReference type="Proteomes" id="UP000095282">
    <property type="component" value="Unplaced"/>
</dbReference>
<keyword evidence="2" id="KW-1185">Reference proteome</keyword>
<reference evidence="3" key="1">
    <citation type="submission" date="2016-11" db="UniProtKB">
        <authorList>
            <consortium name="WormBaseParasite"/>
        </authorList>
    </citation>
    <scope>IDENTIFICATION</scope>
</reference>
<dbReference type="PANTHER" id="PTHR21503:SF8">
    <property type="entry name" value="F-BOX ASSOCIATED DOMAIN-CONTAINING PROTEIN-RELATED"/>
    <property type="match status" value="1"/>
</dbReference>
<dbReference type="InterPro" id="IPR001810">
    <property type="entry name" value="F-box_dom"/>
</dbReference>
<dbReference type="Pfam" id="PF00646">
    <property type="entry name" value="F-box"/>
    <property type="match status" value="1"/>
</dbReference>
<proteinExistence type="predicted"/>
<dbReference type="WBParaSite" id="Csp11.Scaffold629.g16014.t1">
    <property type="protein sequence ID" value="Csp11.Scaffold629.g16014.t1"/>
    <property type="gene ID" value="Csp11.Scaffold629.g16014"/>
</dbReference>
<evidence type="ECO:0000313" key="2">
    <source>
        <dbReference type="Proteomes" id="UP000095282"/>
    </source>
</evidence>
<feature type="domain" description="F-box" evidence="1">
    <location>
        <begin position="2"/>
        <end position="49"/>
    </location>
</feature>